<gene>
    <name evidence="4" type="ORF">THASP1DRAFT_28813</name>
</gene>
<feature type="transmembrane region" description="Helical" evidence="2">
    <location>
        <begin position="352"/>
        <end position="371"/>
    </location>
</feature>
<keyword evidence="2" id="KW-1133">Transmembrane helix</keyword>
<organism evidence="4 5">
    <name type="scientific">Thamnocephalis sphaerospora</name>
    <dbReference type="NCBI Taxonomy" id="78915"/>
    <lineage>
        <taxon>Eukaryota</taxon>
        <taxon>Fungi</taxon>
        <taxon>Fungi incertae sedis</taxon>
        <taxon>Zoopagomycota</taxon>
        <taxon>Zoopagomycotina</taxon>
        <taxon>Zoopagomycetes</taxon>
        <taxon>Zoopagales</taxon>
        <taxon>Sigmoideomycetaceae</taxon>
        <taxon>Thamnocephalis</taxon>
    </lineage>
</organism>
<feature type="transmembrane region" description="Helical" evidence="2">
    <location>
        <begin position="277"/>
        <end position="300"/>
    </location>
</feature>
<keyword evidence="2" id="KW-0812">Transmembrane</keyword>
<name>A0A4P9XTA2_9FUNG</name>
<sequence length="548" mass="59558">MAPGYVVASLMAIVLLVSAVDARIKFFIDNTIAQAPTYDLYQISTPSYNYTGPLLLPSFSDDPDADACTLKPLNSSRDRAVQGDVMQQEGVVSVIGVPWKTADAAGCGTYAHLASSVAALNSSVTAAAYPGIQLLVVFIDSPLSGGPFRDPYTNHKRNLPDGKPAVTTALVPMKKEPSLPGLLESWANPDTYSTVVVEVTEEPGPWNEVFFTREYTATVWILMAINVCMIFCALVPIVKMLVRWEFTLDLRNGVSVASVLATILFSSTLPLRYPTMAYTQLLLTTSLFYNLGFGTLMLLWGRILASIRGNRGMLLLKLVIGLWIMISLFSYISQMITLRKEYSPALLKYVLASSYALSSGQVLLALSFLYYGGAFYFQRRAYKIPSRTRKALARITLVAVLGFFTYIIFAVANQVIIYDKSFENTKTALAYMLLGMLGNTLRAFALLFAIGPRGSSDSRPFQGSTDGSDGTLNDWRTAGHTTASAKFRPSDSCESKTAVDDASSNGAQLVRVHASADLAASSLSGGIDQSLIHKAPPPMVLRVVQHDV</sequence>
<feature type="transmembrane region" description="Helical" evidence="2">
    <location>
        <begin position="254"/>
        <end position="271"/>
    </location>
</feature>
<evidence type="ECO:0000313" key="5">
    <source>
        <dbReference type="Proteomes" id="UP000271241"/>
    </source>
</evidence>
<evidence type="ECO:0000256" key="2">
    <source>
        <dbReference type="SAM" id="Phobius"/>
    </source>
</evidence>
<evidence type="ECO:0008006" key="6">
    <source>
        <dbReference type="Google" id="ProtNLM"/>
    </source>
</evidence>
<evidence type="ECO:0000313" key="4">
    <source>
        <dbReference type="EMBL" id="RKP09387.1"/>
    </source>
</evidence>
<feature type="transmembrane region" description="Helical" evidence="2">
    <location>
        <begin position="219"/>
        <end position="242"/>
    </location>
</feature>
<feature type="chain" id="PRO_5020669920" description="Lung seven transmembrane receptor-domain-containing protein" evidence="3">
    <location>
        <begin position="23"/>
        <end position="548"/>
    </location>
</feature>
<accession>A0A4P9XTA2</accession>
<evidence type="ECO:0000256" key="1">
    <source>
        <dbReference type="SAM" id="MobiDB-lite"/>
    </source>
</evidence>
<feature type="transmembrane region" description="Helical" evidence="2">
    <location>
        <begin position="312"/>
        <end position="332"/>
    </location>
</feature>
<feature type="region of interest" description="Disordered" evidence="1">
    <location>
        <begin position="455"/>
        <end position="474"/>
    </location>
</feature>
<feature type="transmembrane region" description="Helical" evidence="2">
    <location>
        <begin position="428"/>
        <end position="450"/>
    </location>
</feature>
<feature type="compositionally biased region" description="Polar residues" evidence="1">
    <location>
        <begin position="455"/>
        <end position="471"/>
    </location>
</feature>
<keyword evidence="3" id="KW-0732">Signal</keyword>
<dbReference type="AlphaFoldDB" id="A0A4P9XTA2"/>
<proteinExistence type="predicted"/>
<keyword evidence="2" id="KW-0472">Membrane</keyword>
<dbReference type="EMBL" id="KZ992517">
    <property type="protein sequence ID" value="RKP09387.1"/>
    <property type="molecule type" value="Genomic_DNA"/>
</dbReference>
<evidence type="ECO:0000256" key="3">
    <source>
        <dbReference type="SAM" id="SignalP"/>
    </source>
</evidence>
<feature type="transmembrane region" description="Helical" evidence="2">
    <location>
        <begin position="392"/>
        <end position="416"/>
    </location>
</feature>
<reference evidence="5" key="1">
    <citation type="journal article" date="2018" name="Nat. Microbiol.">
        <title>Leveraging single-cell genomics to expand the fungal tree of life.</title>
        <authorList>
            <person name="Ahrendt S.R."/>
            <person name="Quandt C.A."/>
            <person name="Ciobanu D."/>
            <person name="Clum A."/>
            <person name="Salamov A."/>
            <person name="Andreopoulos B."/>
            <person name="Cheng J.F."/>
            <person name="Woyke T."/>
            <person name="Pelin A."/>
            <person name="Henrissat B."/>
            <person name="Reynolds N.K."/>
            <person name="Benny G.L."/>
            <person name="Smith M.E."/>
            <person name="James T.Y."/>
            <person name="Grigoriev I.V."/>
        </authorList>
    </citation>
    <scope>NUCLEOTIDE SEQUENCE [LARGE SCALE GENOMIC DNA]</scope>
    <source>
        <strain evidence="5">RSA 1356</strain>
    </source>
</reference>
<keyword evidence="5" id="KW-1185">Reference proteome</keyword>
<dbReference type="OrthoDB" id="10685919at2759"/>
<dbReference type="Proteomes" id="UP000271241">
    <property type="component" value="Unassembled WGS sequence"/>
</dbReference>
<feature type="signal peptide" evidence="3">
    <location>
        <begin position="1"/>
        <end position="22"/>
    </location>
</feature>
<protein>
    <recommendedName>
        <fullName evidence="6">Lung seven transmembrane receptor-domain-containing protein</fullName>
    </recommendedName>
</protein>